<keyword evidence="9" id="KW-1185">Reference proteome</keyword>
<name>A0ABV0BND8_9SPHI</name>
<evidence type="ECO:0000256" key="6">
    <source>
        <dbReference type="ARBA" id="ARBA00023136"/>
    </source>
</evidence>
<dbReference type="InterPro" id="IPR051906">
    <property type="entry name" value="TolC-like"/>
</dbReference>
<dbReference type="Proteomes" id="UP001409291">
    <property type="component" value="Unassembled WGS sequence"/>
</dbReference>
<evidence type="ECO:0000256" key="1">
    <source>
        <dbReference type="ARBA" id="ARBA00004442"/>
    </source>
</evidence>
<dbReference type="Pfam" id="PF02321">
    <property type="entry name" value="OEP"/>
    <property type="match status" value="1"/>
</dbReference>
<keyword evidence="4" id="KW-1134">Transmembrane beta strand</keyword>
<evidence type="ECO:0000256" key="3">
    <source>
        <dbReference type="ARBA" id="ARBA00022448"/>
    </source>
</evidence>
<keyword evidence="6" id="KW-0472">Membrane</keyword>
<dbReference type="PANTHER" id="PTHR30026">
    <property type="entry name" value="OUTER MEMBRANE PROTEIN TOLC"/>
    <property type="match status" value="1"/>
</dbReference>
<protein>
    <submittedName>
        <fullName evidence="8">TolC family protein</fullName>
    </submittedName>
</protein>
<accession>A0ABV0BND8</accession>
<organism evidence="8 9">
    <name type="scientific">Sphingobacterium kitahiroshimense</name>
    <dbReference type="NCBI Taxonomy" id="470446"/>
    <lineage>
        <taxon>Bacteria</taxon>
        <taxon>Pseudomonadati</taxon>
        <taxon>Bacteroidota</taxon>
        <taxon>Sphingobacteriia</taxon>
        <taxon>Sphingobacteriales</taxon>
        <taxon>Sphingobacteriaceae</taxon>
        <taxon>Sphingobacterium</taxon>
    </lineage>
</organism>
<gene>
    <name evidence="8" type="ORF">ABE541_03470</name>
</gene>
<dbReference type="RefSeq" id="WP_346580604.1">
    <property type="nucleotide sequence ID" value="NZ_JBDJLH010000001.1"/>
</dbReference>
<evidence type="ECO:0000313" key="8">
    <source>
        <dbReference type="EMBL" id="MEN5376311.1"/>
    </source>
</evidence>
<keyword evidence="7" id="KW-0998">Cell outer membrane</keyword>
<sequence>MKIKQRTMQRQNSYIILILICFFSQSSFGQDTLRLSRNEFLAIVKNYHPMAFKYRLENRIAAAGIQQAKGNFDPVLDAKTGEKTIDGTQYYQQRNVGLGIPTWYGIEVNGSYSYLDGEKLNNSDTKGGLYQVGVTVPLAKNLLYDKRRALLEQAQIAQRMTEAEQTVLTNELMLEAENSYWEWVKQYELYLLQRETVNINKERLALVIKTFQYGEQAAIDTTEALSQLQNYELEQQDAYLQFVSATQKLSVYLWEEDLKPYPVNEGLIPSERLQNNTDDTQYTDLLAQVDAHTLNGHASVRYYDEKGKILESERRLKLQSLLPKIDFSYNFYNKEGYTHQFFPLFDNNFQYGLKLEIPIFLRQARADYKMAKLKIDQNSLDLAYKSQELATKITGYKNEIYNYWSQIGIATKNMDNYKRLLMAEQSKYANGESSLFLINSRENKLIDAQEKILELRLKFLKSYNKLKWTNANFDSSVALR</sequence>
<comment type="caution">
    <text evidence="8">The sequence shown here is derived from an EMBL/GenBank/DDBJ whole genome shotgun (WGS) entry which is preliminary data.</text>
</comment>
<evidence type="ECO:0000256" key="7">
    <source>
        <dbReference type="ARBA" id="ARBA00023237"/>
    </source>
</evidence>
<dbReference type="PANTHER" id="PTHR30026:SF20">
    <property type="entry name" value="OUTER MEMBRANE PROTEIN TOLC"/>
    <property type="match status" value="1"/>
</dbReference>
<dbReference type="InterPro" id="IPR003423">
    <property type="entry name" value="OMP_efflux"/>
</dbReference>
<evidence type="ECO:0000313" key="9">
    <source>
        <dbReference type="Proteomes" id="UP001409291"/>
    </source>
</evidence>
<comment type="subcellular location">
    <subcellularLocation>
        <location evidence="1">Cell outer membrane</location>
    </subcellularLocation>
</comment>
<dbReference type="SUPFAM" id="SSF56954">
    <property type="entry name" value="Outer membrane efflux proteins (OEP)"/>
    <property type="match status" value="1"/>
</dbReference>
<reference evidence="8 9" key="1">
    <citation type="submission" date="2024-04" db="EMBL/GenBank/DDBJ databases">
        <title>WGS of bacteria from Torrens River.</title>
        <authorList>
            <person name="Wyrsch E.R."/>
            <person name="Drigo B."/>
        </authorList>
    </citation>
    <scope>NUCLEOTIDE SEQUENCE [LARGE SCALE GENOMIC DNA]</scope>
    <source>
        <strain evidence="8 9">TWI391</strain>
    </source>
</reference>
<evidence type="ECO:0000256" key="4">
    <source>
        <dbReference type="ARBA" id="ARBA00022452"/>
    </source>
</evidence>
<comment type="similarity">
    <text evidence="2">Belongs to the outer membrane factor (OMF) (TC 1.B.17) family.</text>
</comment>
<keyword evidence="3" id="KW-0813">Transport</keyword>
<evidence type="ECO:0000256" key="5">
    <source>
        <dbReference type="ARBA" id="ARBA00022692"/>
    </source>
</evidence>
<keyword evidence="5" id="KW-0812">Transmembrane</keyword>
<dbReference type="EMBL" id="JBDJNQ010000001">
    <property type="protein sequence ID" value="MEN5376311.1"/>
    <property type="molecule type" value="Genomic_DNA"/>
</dbReference>
<proteinExistence type="inferred from homology"/>
<dbReference type="Gene3D" id="1.20.1600.10">
    <property type="entry name" value="Outer membrane efflux proteins (OEP)"/>
    <property type="match status" value="1"/>
</dbReference>
<evidence type="ECO:0000256" key="2">
    <source>
        <dbReference type="ARBA" id="ARBA00007613"/>
    </source>
</evidence>